<comment type="caution">
    <text evidence="10">The sequence shown here is derived from an EMBL/GenBank/DDBJ whole genome shotgun (WGS) entry which is preliminary data.</text>
</comment>
<gene>
    <name evidence="10" type="primary">fadE17</name>
    <name evidence="10" type="ORF">SPIL2461_LOCUS16762</name>
</gene>
<dbReference type="Pfam" id="PF02771">
    <property type="entry name" value="Acyl-CoA_dh_N"/>
    <property type="match status" value="1"/>
</dbReference>
<dbReference type="SUPFAM" id="SSF89796">
    <property type="entry name" value="CoA-transferase family III (CaiB/BaiF)"/>
    <property type="match status" value="2"/>
</dbReference>
<keyword evidence="6" id="KW-0560">Oxidoreductase</keyword>
<dbReference type="OrthoDB" id="434771at2759"/>
<evidence type="ECO:0000313" key="11">
    <source>
        <dbReference type="Proteomes" id="UP000649617"/>
    </source>
</evidence>
<dbReference type="GO" id="GO:0050660">
    <property type="term" value="F:flavin adenine dinucleotide binding"/>
    <property type="evidence" value="ECO:0007669"/>
    <property type="project" value="InterPro"/>
</dbReference>
<dbReference type="InterPro" id="IPR036250">
    <property type="entry name" value="AcylCo_DH-like_C"/>
</dbReference>
<dbReference type="InterPro" id="IPR044855">
    <property type="entry name" value="CoA-Trfase_III_dom3_sf"/>
</dbReference>
<dbReference type="Proteomes" id="UP000649617">
    <property type="component" value="Unassembled WGS sequence"/>
</dbReference>
<comment type="cofactor">
    <cofactor evidence="1">
        <name>FAD</name>
        <dbReference type="ChEBI" id="CHEBI:57692"/>
    </cofactor>
</comment>
<feature type="domain" description="Acyl-CoA dehydrogenase/oxidase C-terminal" evidence="7">
    <location>
        <begin position="268"/>
        <end position="389"/>
    </location>
</feature>
<name>A0A812VQM2_SYMPI</name>
<evidence type="ECO:0000256" key="6">
    <source>
        <dbReference type="ARBA" id="ARBA00023002"/>
    </source>
</evidence>
<dbReference type="Gene3D" id="1.10.540.10">
    <property type="entry name" value="Acyl-CoA dehydrogenase/oxidase, N-terminal domain"/>
    <property type="match status" value="1"/>
</dbReference>
<keyword evidence="11" id="KW-1185">Reference proteome</keyword>
<reference evidence="10" key="1">
    <citation type="submission" date="2021-02" db="EMBL/GenBank/DDBJ databases">
        <authorList>
            <person name="Dougan E. K."/>
            <person name="Rhodes N."/>
            <person name="Thang M."/>
            <person name="Chan C."/>
        </authorList>
    </citation>
    <scope>NUCLEOTIDE SEQUENCE</scope>
</reference>
<dbReference type="Gene3D" id="3.40.50.10540">
    <property type="entry name" value="Crotonobetainyl-coa:carnitine coa-transferase, domain 1"/>
    <property type="match status" value="2"/>
</dbReference>
<dbReference type="Pfam" id="PF00441">
    <property type="entry name" value="Acyl-CoA_dh_1"/>
    <property type="match status" value="1"/>
</dbReference>
<feature type="domain" description="Acyl-CoA dehydrogenase/oxidase N-terminal" evidence="9">
    <location>
        <begin position="5"/>
        <end position="120"/>
    </location>
</feature>
<evidence type="ECO:0000259" key="7">
    <source>
        <dbReference type="Pfam" id="PF00441"/>
    </source>
</evidence>
<dbReference type="PANTHER" id="PTHR43292:SF3">
    <property type="entry name" value="ACYL-COA DEHYDROGENASE FADE29"/>
    <property type="match status" value="1"/>
</dbReference>
<accession>A0A812VQM2</accession>
<dbReference type="Pfam" id="PF02515">
    <property type="entry name" value="CoA_transf_3"/>
    <property type="match status" value="2"/>
</dbReference>
<dbReference type="InterPro" id="IPR003673">
    <property type="entry name" value="CoA-Trfase_fam_III"/>
</dbReference>
<dbReference type="InterPro" id="IPR009075">
    <property type="entry name" value="AcylCo_DH/oxidase_C"/>
</dbReference>
<protein>
    <submittedName>
        <fullName evidence="10">FadE17 protein</fullName>
    </submittedName>
</protein>
<evidence type="ECO:0000259" key="9">
    <source>
        <dbReference type="Pfam" id="PF02771"/>
    </source>
</evidence>
<dbReference type="SUPFAM" id="SSF47203">
    <property type="entry name" value="Acyl-CoA dehydrogenase C-terminal domain-like"/>
    <property type="match status" value="1"/>
</dbReference>
<dbReference type="InterPro" id="IPR023606">
    <property type="entry name" value="CoA-Trfase_III_dom_1_sf"/>
</dbReference>
<dbReference type="InterPro" id="IPR037069">
    <property type="entry name" value="AcylCoA_DH/ox_N_sf"/>
</dbReference>
<dbReference type="PANTHER" id="PTHR43292">
    <property type="entry name" value="ACYL-COA DEHYDROGENASE"/>
    <property type="match status" value="1"/>
</dbReference>
<keyword evidence="5" id="KW-0274">FAD</keyword>
<proteinExistence type="inferred from homology"/>
<dbReference type="Gene3D" id="3.30.1540.10">
    <property type="entry name" value="formyl-coa transferase, domain 3"/>
    <property type="match status" value="1"/>
</dbReference>
<dbReference type="GO" id="GO:0016627">
    <property type="term" value="F:oxidoreductase activity, acting on the CH-CH group of donors"/>
    <property type="evidence" value="ECO:0007669"/>
    <property type="project" value="InterPro"/>
</dbReference>
<dbReference type="GO" id="GO:0005886">
    <property type="term" value="C:plasma membrane"/>
    <property type="evidence" value="ECO:0007669"/>
    <property type="project" value="TreeGrafter"/>
</dbReference>
<dbReference type="FunFam" id="2.40.110.10:FF:000011">
    <property type="entry name" value="Acyl-CoA dehydrogenase FadE34"/>
    <property type="match status" value="1"/>
</dbReference>
<dbReference type="InterPro" id="IPR006091">
    <property type="entry name" value="Acyl-CoA_Oxase/DH_mid-dom"/>
</dbReference>
<evidence type="ECO:0000259" key="8">
    <source>
        <dbReference type="Pfam" id="PF02770"/>
    </source>
</evidence>
<dbReference type="SUPFAM" id="SSF56645">
    <property type="entry name" value="Acyl-CoA dehydrogenase NM domain-like"/>
    <property type="match status" value="1"/>
</dbReference>
<evidence type="ECO:0000256" key="2">
    <source>
        <dbReference type="ARBA" id="ARBA00008383"/>
    </source>
</evidence>
<dbReference type="Gene3D" id="2.40.110.10">
    <property type="entry name" value="Butyryl-CoA Dehydrogenase, subunit A, domain 2"/>
    <property type="match status" value="1"/>
</dbReference>
<dbReference type="Pfam" id="PF02770">
    <property type="entry name" value="Acyl-CoA_dh_M"/>
    <property type="match status" value="1"/>
</dbReference>
<dbReference type="InterPro" id="IPR052161">
    <property type="entry name" value="Mycobact_Acyl-CoA_DH"/>
</dbReference>
<feature type="domain" description="Acyl-CoA oxidase/dehydrogenase middle" evidence="8">
    <location>
        <begin position="124"/>
        <end position="217"/>
    </location>
</feature>
<dbReference type="Gene3D" id="1.20.140.10">
    <property type="entry name" value="Butyryl-CoA Dehydrogenase, subunit A, domain 3"/>
    <property type="match status" value="1"/>
</dbReference>
<dbReference type="EMBL" id="CAJNIZ010042748">
    <property type="protein sequence ID" value="CAE7635954.1"/>
    <property type="molecule type" value="Genomic_DNA"/>
</dbReference>
<evidence type="ECO:0000256" key="1">
    <source>
        <dbReference type="ARBA" id="ARBA00001974"/>
    </source>
</evidence>
<dbReference type="InterPro" id="IPR046373">
    <property type="entry name" value="Acyl-CoA_Oxase/DH_mid-dom_sf"/>
</dbReference>
<comment type="similarity">
    <text evidence="3">Belongs to the acyl-CoA dehydrogenase family.</text>
</comment>
<dbReference type="AlphaFoldDB" id="A0A812VQM2"/>
<evidence type="ECO:0000256" key="5">
    <source>
        <dbReference type="ARBA" id="ARBA00022827"/>
    </source>
</evidence>
<sequence>MNLDTFRQEARDWLNENCPQEMRLGAVHFEDAYEVYQSDAANTWRDRAAARGWTAPTWPTEYGGGGLSKAEAGVLSEELVRIKALPPATGMGLAMIGPTLLEMGTEDQRQRHLPKIVTGEAQWCQGYSEPGAGSDLAGLQTKAVLEGDQFILNGQKIWTSGAQHANWMFALVRTDPQAPKHEGISFVLLPMDQPGVTIKPIKLISGSSPFCETFFDNAIAQRIDLVGELNKGWSVGKRLLQYERNGATRRAPKSSKKKPTLNVYASVAKQYSGEDSQGKIADPAMRDEVLTQVMQERALALTTQRVLDESQSTGAPGAATSIFKLVGSTLSKQGSQLKSTLRGTAGLVWESDQFSEDELESTRAWLRDRAVTIYGGTNEVQQNIIAKRVAVSRAGQLLRFNHLGNQTCRQSPLSIDKPGRWDILRGMEPFKEGQRGLDYGGGFNNHNTDKLGITLNIRTERGKELLTELIKISDVVSENFAAGVLEKWGFGYTQLKAIKDDIIYVSNCGFGHQGPYSQYKTWGPIVQAVSGLTYTSALPDQEPAGWGYSYMDHSGGYYMAMAIMLALLHKQNSGEGQWVDLACTDAALTLNGPALLDYSINGTPTPPAGSINSNRSQYQNMAPHGIYPCTGDDNWIAISIRNQQEWIALAQHINAAWTREFDDEHHRLTHQDKLDEHISRWTSSLDKNALTAALQKLPVPASAVFKPEERIDLDPSTEAFGLWPTVEHSAMGDVRVDGLPVHFSETDWQMQRGAPCLGEHNHDVLRCDMSALKGLRVIELADEKIAFAGKLMGDMGADVILVEPETGDPSRHYPPFLANEAGEHRSLHFWHYNTSKRGITLDLDSREGQAKFLKLIQSADILIESQPTQHLKQLGLDYDELAQHNARLIHIAVTPYGRNNAKSDLPVTDLTLMAAGGPPWSCGYDDHNLPPVRGWGNQAYHTACHFAFMSALTALLFRNSSGKGQFIDVSMTAALNVTTESASYAWLVNGSTVMRQTGRHAATVPTGETQMQCADGRYVNTGVPPRFPAEFAKLLNWLRQLDLESALPEAVFLEMGAQWEGPFDLSLIGSDDTITAIFSAGRWLSGGTHQQSQRGI</sequence>
<keyword evidence="4" id="KW-0285">Flavoprotein</keyword>
<dbReference type="InterPro" id="IPR013786">
    <property type="entry name" value="AcylCoA_DH/ox_N"/>
</dbReference>
<comment type="similarity">
    <text evidence="2">Belongs to the CoA-transferase III family.</text>
</comment>
<organism evidence="10 11">
    <name type="scientific">Symbiodinium pilosum</name>
    <name type="common">Dinoflagellate</name>
    <dbReference type="NCBI Taxonomy" id="2952"/>
    <lineage>
        <taxon>Eukaryota</taxon>
        <taxon>Sar</taxon>
        <taxon>Alveolata</taxon>
        <taxon>Dinophyceae</taxon>
        <taxon>Suessiales</taxon>
        <taxon>Symbiodiniaceae</taxon>
        <taxon>Symbiodinium</taxon>
    </lineage>
</organism>
<dbReference type="InterPro" id="IPR009100">
    <property type="entry name" value="AcylCoA_DH/oxidase_NM_dom_sf"/>
</dbReference>
<evidence type="ECO:0000256" key="3">
    <source>
        <dbReference type="ARBA" id="ARBA00009347"/>
    </source>
</evidence>
<evidence type="ECO:0000256" key="4">
    <source>
        <dbReference type="ARBA" id="ARBA00022630"/>
    </source>
</evidence>
<evidence type="ECO:0000313" key="10">
    <source>
        <dbReference type="EMBL" id="CAE7635954.1"/>
    </source>
</evidence>